<feature type="domain" description="Threonine/serine exporter-like N-terminal" evidence="4">
    <location>
        <begin position="676"/>
        <end position="919"/>
    </location>
</feature>
<dbReference type="AlphaFoldDB" id="A0A8H6F617"/>
<feature type="transmembrane region" description="Helical" evidence="3">
    <location>
        <begin position="832"/>
        <end position="853"/>
    </location>
</feature>
<organism evidence="5 6">
    <name type="scientific">Candida albicans</name>
    <name type="common">Yeast</name>
    <dbReference type="NCBI Taxonomy" id="5476"/>
    <lineage>
        <taxon>Eukaryota</taxon>
        <taxon>Fungi</taxon>
        <taxon>Dikarya</taxon>
        <taxon>Ascomycota</taxon>
        <taxon>Saccharomycotina</taxon>
        <taxon>Pichiomycetes</taxon>
        <taxon>Debaryomycetaceae</taxon>
        <taxon>Candida/Lodderomyces clade</taxon>
        <taxon>Candida</taxon>
    </lineage>
</organism>
<feature type="compositionally biased region" description="Polar residues" evidence="2">
    <location>
        <begin position="592"/>
        <end position="606"/>
    </location>
</feature>
<dbReference type="PANTHER" id="PTHR31082">
    <property type="entry name" value="PHEROMONE-REGULATED MEMBRANE PROTEIN 10"/>
    <property type="match status" value="1"/>
</dbReference>
<feature type="compositionally biased region" description="Low complexity" evidence="2">
    <location>
        <begin position="67"/>
        <end position="82"/>
    </location>
</feature>
<feature type="transmembrane region" description="Helical" evidence="3">
    <location>
        <begin position="809"/>
        <end position="826"/>
    </location>
</feature>
<comment type="caution">
    <text evidence="5">The sequence shown here is derived from an EMBL/GenBank/DDBJ whole genome shotgun (WGS) entry which is preliminary data.</text>
</comment>
<feature type="transmembrane region" description="Helical" evidence="3">
    <location>
        <begin position="966"/>
        <end position="983"/>
    </location>
</feature>
<dbReference type="InterPro" id="IPR051361">
    <property type="entry name" value="ThrE/Ser_Exporter"/>
</dbReference>
<feature type="region of interest" description="Disordered" evidence="2">
    <location>
        <begin position="1"/>
        <end position="22"/>
    </location>
</feature>
<keyword evidence="3" id="KW-0812">Transmembrane</keyword>
<feature type="compositionally biased region" description="Polar residues" evidence="2">
    <location>
        <begin position="1"/>
        <end position="11"/>
    </location>
</feature>
<feature type="transmembrane region" description="Helical" evidence="3">
    <location>
        <begin position="990"/>
        <end position="1009"/>
    </location>
</feature>
<accession>A0A8H6F617</accession>
<feature type="compositionally biased region" description="Polar residues" evidence="2">
    <location>
        <begin position="520"/>
        <end position="539"/>
    </location>
</feature>
<feature type="compositionally biased region" description="Polar residues" evidence="2">
    <location>
        <begin position="185"/>
        <end position="197"/>
    </location>
</feature>
<evidence type="ECO:0000313" key="5">
    <source>
        <dbReference type="EMBL" id="KAF6070617.1"/>
    </source>
</evidence>
<feature type="compositionally biased region" description="Polar residues" evidence="2">
    <location>
        <begin position="390"/>
        <end position="413"/>
    </location>
</feature>
<keyword evidence="3" id="KW-0472">Membrane</keyword>
<evidence type="ECO:0000256" key="2">
    <source>
        <dbReference type="SAM" id="MobiDB-lite"/>
    </source>
</evidence>
<feature type="region of interest" description="Disordered" evidence="2">
    <location>
        <begin position="385"/>
        <end position="473"/>
    </location>
</feature>
<feature type="region of interest" description="Disordered" evidence="2">
    <location>
        <begin position="151"/>
        <end position="278"/>
    </location>
</feature>
<dbReference type="PANTHER" id="PTHR31082:SF4">
    <property type="entry name" value="PHEROMONE-REGULATED MEMBRANE PROTEIN 10"/>
    <property type="match status" value="1"/>
</dbReference>
<evidence type="ECO:0000313" key="6">
    <source>
        <dbReference type="Proteomes" id="UP000536275"/>
    </source>
</evidence>
<evidence type="ECO:0000259" key="4">
    <source>
        <dbReference type="Pfam" id="PF06738"/>
    </source>
</evidence>
<feature type="transmembrane region" description="Helical" evidence="3">
    <location>
        <begin position="860"/>
        <end position="880"/>
    </location>
</feature>
<proteinExistence type="inferred from homology"/>
<reference evidence="5 6" key="1">
    <citation type="submission" date="2020-03" db="EMBL/GenBank/DDBJ databases">
        <title>FDA dAtabase for Regulatory Grade micrObial Sequences (FDA-ARGOS): Supporting development and validation of Infectious Disease Dx tests.</title>
        <authorList>
            <person name="Campos J."/>
            <person name="Goldberg B."/>
            <person name="Tallon L."/>
            <person name="Sadzewicz L."/>
            <person name="Vavikolanu K."/>
            <person name="Mehta A."/>
            <person name="Aluvathingal J."/>
            <person name="Nadendla S."/>
            <person name="Nandy P."/>
            <person name="Geyer C."/>
            <person name="Yan Y."/>
            <person name="Sichtig H."/>
        </authorList>
    </citation>
    <scope>NUCLEOTIDE SEQUENCE [LARGE SCALE GENOMIC DNA]</scope>
    <source>
        <strain evidence="5 6">FDAARGOS_656</strain>
    </source>
</reference>
<comment type="similarity">
    <text evidence="1">Belongs to the ThrE exporter (TC 2.A.79) family.</text>
</comment>
<dbReference type="OMA" id="FVYFPGT"/>
<sequence length="1105" mass="120738">MSDNRPTYDTSSSDEEPSNHFHIQLPQRQLNLQEIRKQNHKKHEKPTIAKQTASNLAKAKKITTGSNHKFGNSINNNNNNANKHLGSSSAGTNRRSLISPTSSTHVSSDDDDDDDDNAAFYGDKLNDNKKLNVFADTKNNLSHFQFNADGIKPKSLHGQGDDSSDDDGNNLDEVEDETHSDFAVLNQNHPPQQYYETDSSDEDEEDDDEVPQTVHKTYSNASSGRSSRLSRKKSMSETTDTRAPIPPTGRRSTNSNHSRESSGRRSTSSGNINSGGGLKGILRKMSLVDSTPVDSTNQDISHSDTFLGRVLNFGTNQGLSGGGLAPGASRVIREEDEGEWNLDEERRVGFAAHENDRDAFEMQPLNYEDLSEEAKQLIQQHVPGAGASNLDHSQQSSAAPSTEITPSQSPNQHLLNEKSNNNENNQQSTTVESSSSTSSPGEDEELARRRASEERKKAENPFYTPNPDLFLRGTNADNQELHQAPNDFLHDMDGDYIAPPKQVQAGVLSSLLRLYQNPQEQKSASSLSRVSTGTSGTALSSFDDSYDSDDYKDSKSSSNVDLQHKLKSGIKGGSKAMFNKAANKLKHHSHTRTNTVETQGSSNSEEFSNDKDEFSNGYDDDNKMNANLPSFQNARPKMPKKKTTEPVQKLKKLRHKQRAERLRITVHIADILQRQRFIMNMCRALMLFGAPTHRLEEYMVMTSRVLEIDGQFIYFPGCMLVSFGDAATRTSEVHLVRCAQGINLSKLADTHKIYKAVIHDLIGVEDASKKLDDLLKSKSRYPPWLCVLFYGLGSLAVTPFAFEGGWLDLPISFGVGLCVGYLQFYVSSISNLYSSVFEVSAAIVVAFIARGIGSIKGGDLFCFSAIAQGSLAIILPGYIILCGSLELQSRNLVAGAVRMFYAVIYSLFLGFGITLGAALYGWIDHNATSANSCASGHAIDEKWRILFVPMFALCLGLINQARWSQVPIMIVIAGIGYIGSFFAGKHFSTVTEFTACIGAFIVGVLGNLYSRIWKGMAVSAMLPAIFVQVPSGIASKSSLISGLNTADQITNKSSSNNGGTVTNDASSLSFGATMVEVSIGISVGLFAAALIIYPFGKKRTGLFAL</sequence>
<dbReference type="GO" id="GO:0022857">
    <property type="term" value="F:transmembrane transporter activity"/>
    <property type="evidence" value="ECO:0007669"/>
    <property type="project" value="InterPro"/>
</dbReference>
<feature type="compositionally biased region" description="Polar residues" evidence="2">
    <location>
        <begin position="85"/>
        <end position="106"/>
    </location>
</feature>
<feature type="transmembrane region" description="Helical" evidence="3">
    <location>
        <begin position="943"/>
        <end position="960"/>
    </location>
</feature>
<evidence type="ECO:0000256" key="3">
    <source>
        <dbReference type="SAM" id="Phobius"/>
    </source>
</evidence>
<feature type="region of interest" description="Disordered" evidence="2">
    <location>
        <begin position="520"/>
        <end position="656"/>
    </location>
</feature>
<dbReference type="Pfam" id="PF06738">
    <property type="entry name" value="ThrE"/>
    <property type="match status" value="1"/>
</dbReference>
<feature type="region of interest" description="Disordered" evidence="2">
    <location>
        <begin position="36"/>
        <end position="55"/>
    </location>
</feature>
<feature type="transmembrane region" description="Helical" evidence="3">
    <location>
        <begin position="900"/>
        <end position="923"/>
    </location>
</feature>
<feature type="compositionally biased region" description="Polar residues" evidence="2">
    <location>
        <begin position="624"/>
        <end position="633"/>
    </location>
</feature>
<feature type="compositionally biased region" description="Basic and acidic residues" evidence="2">
    <location>
        <begin position="446"/>
        <end position="459"/>
    </location>
</feature>
<dbReference type="InterPro" id="IPR010619">
    <property type="entry name" value="ThrE-like_N"/>
</dbReference>
<feature type="compositionally biased region" description="Acidic residues" evidence="2">
    <location>
        <begin position="162"/>
        <end position="178"/>
    </location>
</feature>
<keyword evidence="3" id="KW-1133">Transmembrane helix</keyword>
<dbReference type="Proteomes" id="UP000536275">
    <property type="component" value="Unassembled WGS sequence"/>
</dbReference>
<protein>
    <recommendedName>
        <fullName evidence="4">Threonine/serine exporter-like N-terminal domain-containing protein</fullName>
    </recommendedName>
</protein>
<evidence type="ECO:0000256" key="1">
    <source>
        <dbReference type="ARBA" id="ARBA00034125"/>
    </source>
</evidence>
<gene>
    <name evidence="5" type="ORF">FOB64_001720</name>
</gene>
<feature type="compositionally biased region" description="Acidic residues" evidence="2">
    <location>
        <begin position="198"/>
        <end position="210"/>
    </location>
</feature>
<feature type="compositionally biased region" description="Low complexity" evidence="2">
    <location>
        <begin position="417"/>
        <end position="439"/>
    </location>
</feature>
<name>A0A8H6F617_CANAX</name>
<feature type="region of interest" description="Disordered" evidence="2">
    <location>
        <begin position="65"/>
        <end position="123"/>
    </location>
</feature>
<dbReference type="EMBL" id="JABWAD010000022">
    <property type="protein sequence ID" value="KAF6070617.1"/>
    <property type="molecule type" value="Genomic_DNA"/>
</dbReference>
<feature type="transmembrane region" description="Helical" evidence="3">
    <location>
        <begin position="1077"/>
        <end position="1096"/>
    </location>
</feature>